<keyword evidence="8" id="KW-0732">Signal</keyword>
<proteinExistence type="inferred from homology"/>
<dbReference type="Proteomes" id="UP000028643">
    <property type="component" value="Unassembled WGS sequence"/>
</dbReference>
<organism evidence="9 10">
    <name type="scientific">Pseudomonas syringae</name>
    <dbReference type="NCBI Taxonomy" id="317"/>
    <lineage>
        <taxon>Bacteria</taxon>
        <taxon>Pseudomonadati</taxon>
        <taxon>Pseudomonadota</taxon>
        <taxon>Gammaproteobacteria</taxon>
        <taxon>Pseudomonadales</taxon>
        <taxon>Pseudomonadaceae</taxon>
        <taxon>Pseudomonas</taxon>
    </lineage>
</organism>
<reference evidence="9 10" key="1">
    <citation type="submission" date="2014-07" db="EMBL/GenBank/DDBJ databases">
        <title>Draft Genome Sequences of Environmental Pseudomonas syringae strains.</title>
        <authorList>
            <person name="Baltrus D.A."/>
            <person name="Berge O."/>
            <person name="Morris C."/>
        </authorList>
    </citation>
    <scope>NUCLEOTIDE SEQUENCE [LARGE SCALE GENOMIC DNA]</scope>
    <source>
        <strain evidence="9 10">CEB003</strain>
    </source>
</reference>
<keyword evidence="6" id="KW-0998">Cell outer membrane</keyword>
<evidence type="ECO:0000256" key="3">
    <source>
        <dbReference type="ARBA" id="ARBA00022692"/>
    </source>
</evidence>
<dbReference type="PATRIC" id="fig|317.174.peg.2329"/>
<comment type="subcellular location">
    <subcellularLocation>
        <location evidence="8">Cell outer membrane</location>
        <topology evidence="8">Lipid-anchor</topology>
    </subcellularLocation>
</comment>
<name>A0A085V8K2_PSESX</name>
<dbReference type="GO" id="GO:0009279">
    <property type="term" value="C:cell outer membrane"/>
    <property type="evidence" value="ECO:0007669"/>
    <property type="project" value="UniProtKB-SubCell"/>
</dbReference>
<dbReference type="RefSeq" id="WP_047574722.1">
    <property type="nucleotide sequence ID" value="NZ_JPQT01000101.1"/>
</dbReference>
<keyword evidence="5 8" id="KW-0564">Palmitate</keyword>
<evidence type="ECO:0000256" key="6">
    <source>
        <dbReference type="ARBA" id="ARBA00023237"/>
    </source>
</evidence>
<keyword evidence="2 8" id="KW-1134">Transmembrane beta strand</keyword>
<protein>
    <recommendedName>
        <fullName evidence="11">RND transporter</fullName>
    </recommendedName>
</protein>
<dbReference type="Pfam" id="PF02321">
    <property type="entry name" value="OEP"/>
    <property type="match status" value="2"/>
</dbReference>
<dbReference type="InterPro" id="IPR003423">
    <property type="entry name" value="OMP_efflux"/>
</dbReference>
<dbReference type="PANTHER" id="PTHR30203:SF33">
    <property type="entry name" value="BLR4455 PROTEIN"/>
    <property type="match status" value="1"/>
</dbReference>
<gene>
    <name evidence="9" type="ORF">IV02_11335</name>
</gene>
<evidence type="ECO:0000256" key="1">
    <source>
        <dbReference type="ARBA" id="ARBA00007613"/>
    </source>
</evidence>
<keyword evidence="3 8" id="KW-0812">Transmembrane</keyword>
<dbReference type="Gene3D" id="1.20.1600.10">
    <property type="entry name" value="Outer membrane efflux proteins (OEP)"/>
    <property type="match status" value="1"/>
</dbReference>
<sequence>MKANNADSSTRLRAVLAFLAMLSTSACTVGPDFQKPPVSTGSAYVNEQPSALGDENTGVQTLTTANQVGWGWWQALGNKQLNMLVEQGLKKNPSVASAEARLERARHIVGVVNGQTSPRVELGVGAGRTRIGAAALGPDFKDTPTFSAHEAGLGAVFDLDLFGGIKRAVELTSAQEDVAQAEKDATMLRVSAAIVEQSLQAAVARSELQSLTLIVDAETQRLALLKSGTESGAVGQEMVDRQSRKVSELQAKIPGLKQKIAVSQDALAALLGEMPGHWSPPSSTLADFSLPAEIPMIVPSELANQRPDIKAAEARLHAASAAVGIATANLYPKVSLSATLSEQGIFSGPAGVAWSALASLSAPIFDGGSLRATKGAAEADYRAAYADYQKVVVNAFAQISNQLYALSNDAESSRASHDALVSATASARRAELAYSAGSISNYQRIDALQEQQSFVLLDLESRFQRLADSAALILSTTGSISANRSGMVSR</sequence>
<feature type="signal peptide" evidence="8">
    <location>
        <begin position="1"/>
        <end position="28"/>
    </location>
</feature>
<comment type="caution">
    <text evidence="9">The sequence shown here is derived from an EMBL/GenBank/DDBJ whole genome shotgun (WGS) entry which is preliminary data.</text>
</comment>
<keyword evidence="7 8" id="KW-0449">Lipoprotein</keyword>
<dbReference type="Gene3D" id="2.20.200.10">
    <property type="entry name" value="Outer membrane efflux proteins (OEP)"/>
    <property type="match status" value="1"/>
</dbReference>
<dbReference type="GO" id="GO:0015562">
    <property type="term" value="F:efflux transmembrane transporter activity"/>
    <property type="evidence" value="ECO:0007669"/>
    <property type="project" value="InterPro"/>
</dbReference>
<evidence type="ECO:0008006" key="11">
    <source>
        <dbReference type="Google" id="ProtNLM"/>
    </source>
</evidence>
<accession>A0A085V8K2</accession>
<comment type="similarity">
    <text evidence="1 8">Belongs to the outer membrane factor (OMF) (TC 1.B.17) family.</text>
</comment>
<dbReference type="InterPro" id="IPR010131">
    <property type="entry name" value="MdtP/NodT-like"/>
</dbReference>
<feature type="chain" id="PRO_5001433063" description="RND transporter" evidence="8">
    <location>
        <begin position="29"/>
        <end position="490"/>
    </location>
</feature>
<dbReference type="AlphaFoldDB" id="A0A085V8K2"/>
<evidence type="ECO:0000256" key="7">
    <source>
        <dbReference type="ARBA" id="ARBA00023288"/>
    </source>
</evidence>
<dbReference type="EMBL" id="JPQT01000101">
    <property type="protein sequence ID" value="KFE51765.1"/>
    <property type="molecule type" value="Genomic_DNA"/>
</dbReference>
<dbReference type="PANTHER" id="PTHR30203">
    <property type="entry name" value="OUTER MEMBRANE CATION EFFLUX PROTEIN"/>
    <property type="match status" value="1"/>
</dbReference>
<keyword evidence="4 8" id="KW-0472">Membrane</keyword>
<evidence type="ECO:0000256" key="4">
    <source>
        <dbReference type="ARBA" id="ARBA00023136"/>
    </source>
</evidence>
<evidence type="ECO:0000313" key="10">
    <source>
        <dbReference type="Proteomes" id="UP000028643"/>
    </source>
</evidence>
<dbReference type="SUPFAM" id="SSF56954">
    <property type="entry name" value="Outer membrane efflux proteins (OEP)"/>
    <property type="match status" value="1"/>
</dbReference>
<dbReference type="PROSITE" id="PS51257">
    <property type="entry name" value="PROKAR_LIPOPROTEIN"/>
    <property type="match status" value="1"/>
</dbReference>
<evidence type="ECO:0000256" key="8">
    <source>
        <dbReference type="RuleBase" id="RU362097"/>
    </source>
</evidence>
<evidence type="ECO:0000256" key="5">
    <source>
        <dbReference type="ARBA" id="ARBA00023139"/>
    </source>
</evidence>
<evidence type="ECO:0000313" key="9">
    <source>
        <dbReference type="EMBL" id="KFE51765.1"/>
    </source>
</evidence>
<evidence type="ECO:0000256" key="2">
    <source>
        <dbReference type="ARBA" id="ARBA00022452"/>
    </source>
</evidence>
<dbReference type="NCBIfam" id="TIGR01845">
    <property type="entry name" value="outer_NodT"/>
    <property type="match status" value="1"/>
</dbReference>